<dbReference type="STRING" id="48727.SAMN05192555_105241"/>
<keyword evidence="3" id="KW-1185">Reference proteome</keyword>
<reference evidence="3" key="1">
    <citation type="submission" date="2016-10" db="EMBL/GenBank/DDBJ databases">
        <authorList>
            <person name="Varghese N."/>
            <person name="Submissions S."/>
        </authorList>
    </citation>
    <scope>NUCLEOTIDE SEQUENCE [LARGE SCALE GENOMIC DNA]</scope>
    <source>
        <strain evidence="3">AAP</strain>
    </source>
</reference>
<keyword evidence="1" id="KW-0812">Transmembrane</keyword>
<feature type="transmembrane region" description="Helical" evidence="1">
    <location>
        <begin position="7"/>
        <end position="28"/>
    </location>
</feature>
<name>A0A1G9LDN5_9GAMM</name>
<organism evidence="2 3">
    <name type="scientific">Franzmannia pantelleriensis</name>
    <dbReference type="NCBI Taxonomy" id="48727"/>
    <lineage>
        <taxon>Bacteria</taxon>
        <taxon>Pseudomonadati</taxon>
        <taxon>Pseudomonadota</taxon>
        <taxon>Gammaproteobacteria</taxon>
        <taxon>Oceanospirillales</taxon>
        <taxon>Halomonadaceae</taxon>
        <taxon>Franzmannia</taxon>
    </lineage>
</organism>
<evidence type="ECO:0000313" key="2">
    <source>
        <dbReference type="EMBL" id="SDL60070.1"/>
    </source>
</evidence>
<dbReference type="OrthoDB" id="7064144at2"/>
<dbReference type="AlphaFoldDB" id="A0A1G9LDN5"/>
<gene>
    <name evidence="2" type="ORF">SAMN05192555_105241</name>
</gene>
<proteinExistence type="predicted"/>
<dbReference type="RefSeq" id="WP_089658065.1">
    <property type="nucleotide sequence ID" value="NZ_FNGH01000005.1"/>
</dbReference>
<feature type="transmembrane region" description="Helical" evidence="1">
    <location>
        <begin position="34"/>
        <end position="53"/>
    </location>
</feature>
<protein>
    <submittedName>
        <fullName evidence="2">Uncharacterized protein</fullName>
    </submittedName>
</protein>
<feature type="transmembrane region" description="Helical" evidence="1">
    <location>
        <begin position="91"/>
        <end position="111"/>
    </location>
</feature>
<dbReference type="EMBL" id="FNGH01000005">
    <property type="protein sequence ID" value="SDL60070.1"/>
    <property type="molecule type" value="Genomic_DNA"/>
</dbReference>
<feature type="transmembrane region" description="Helical" evidence="1">
    <location>
        <begin position="65"/>
        <end position="85"/>
    </location>
</feature>
<dbReference type="Proteomes" id="UP000199107">
    <property type="component" value="Unassembled WGS sequence"/>
</dbReference>
<keyword evidence="1" id="KW-1133">Transmembrane helix</keyword>
<evidence type="ECO:0000256" key="1">
    <source>
        <dbReference type="SAM" id="Phobius"/>
    </source>
</evidence>
<keyword evidence="1" id="KW-0472">Membrane</keyword>
<evidence type="ECO:0000313" key="3">
    <source>
        <dbReference type="Proteomes" id="UP000199107"/>
    </source>
</evidence>
<sequence>MNMHTAYLSLGAFYSLLIAIGALALLMGGGSAMSIVQLGIGALAVVGLWGYTLRRGFMNPRIWRPLAGILAIAVVLQLILVLTAGLSKTDITWMLISAVFSALLVVILFNYGNRDQALWASEADVEGGKTLEALLKRQSPLSAENVTDKRKASVTVGCEGNHYSVRVRREHGGEVEQFEERFNHPATLAFFIEKYTCITADDIAQQNAASKQS</sequence>
<accession>A0A1G9LDN5</accession>